<sequence length="71" mass="8471">MDIRIEDVSIDYIDVTRMGDKQQRLKPTDAVIRYELIKGDNNLSVRLSIPFDEYKEMKHEDLINKINEKLF</sequence>
<name>A0AB36V3R8_BACTU</name>
<reference evidence="1 2" key="1">
    <citation type="submission" date="2017-09" db="EMBL/GenBank/DDBJ databases">
        <title>Large-scale bioinformatics analysis of Bacillus genomes uncovers conserved roles of natural products in bacterial physiology.</title>
        <authorList>
            <consortium name="Agbiome Team Llc"/>
            <person name="Bleich R.M."/>
            <person name="Grubbs K.J."/>
            <person name="Santa Maria K.C."/>
            <person name="Allen S.E."/>
            <person name="Farag S."/>
            <person name="Shank E.A."/>
            <person name="Bowers A."/>
        </authorList>
    </citation>
    <scope>NUCLEOTIDE SEQUENCE [LARGE SCALE GENOMIC DNA]</scope>
    <source>
        <strain evidence="1 2">AFS030179</strain>
    </source>
</reference>
<comment type="caution">
    <text evidence="1">The sequence shown here is derived from an EMBL/GenBank/DDBJ whole genome shotgun (WGS) entry which is preliminary data.</text>
</comment>
<organism evidence="1 2">
    <name type="scientific">Bacillus thuringiensis</name>
    <dbReference type="NCBI Taxonomy" id="1428"/>
    <lineage>
        <taxon>Bacteria</taxon>
        <taxon>Bacillati</taxon>
        <taxon>Bacillota</taxon>
        <taxon>Bacilli</taxon>
        <taxon>Bacillales</taxon>
        <taxon>Bacillaceae</taxon>
        <taxon>Bacillus</taxon>
        <taxon>Bacillus cereus group</taxon>
    </lineage>
</organism>
<dbReference type="RefSeq" id="WP_098916674.1">
    <property type="nucleotide sequence ID" value="NZ_NUPM01000028.1"/>
</dbReference>
<dbReference type="Proteomes" id="UP000223445">
    <property type="component" value="Unassembled WGS sequence"/>
</dbReference>
<dbReference type="AlphaFoldDB" id="A0AB36V3R8"/>
<protein>
    <submittedName>
        <fullName evidence="1">Uncharacterized protein</fullName>
    </submittedName>
</protein>
<dbReference type="EMBL" id="NUPM01000028">
    <property type="protein sequence ID" value="PGY99986.1"/>
    <property type="molecule type" value="Genomic_DNA"/>
</dbReference>
<gene>
    <name evidence="1" type="ORF">COE48_27045</name>
</gene>
<proteinExistence type="predicted"/>
<evidence type="ECO:0000313" key="2">
    <source>
        <dbReference type="Proteomes" id="UP000223445"/>
    </source>
</evidence>
<evidence type="ECO:0000313" key="1">
    <source>
        <dbReference type="EMBL" id="PGY99986.1"/>
    </source>
</evidence>
<accession>A0AB36V3R8</accession>